<keyword evidence="3" id="KW-0687">Ribonucleoprotein</keyword>
<feature type="region of interest" description="Disordered" evidence="4">
    <location>
        <begin position="65"/>
        <end position="115"/>
    </location>
</feature>
<protein>
    <recommendedName>
        <fullName evidence="6">50S ribosomal protein L22</fullName>
    </recommendedName>
</protein>
<feature type="compositionally biased region" description="Basic and acidic residues" evidence="4">
    <location>
        <begin position="65"/>
        <end position="86"/>
    </location>
</feature>
<dbReference type="InterPro" id="IPR001063">
    <property type="entry name" value="Ribosomal_uL22"/>
</dbReference>
<gene>
    <name evidence="5" type="ORF">LCGC14_1956370</name>
</gene>
<sequence>RQSDLKMSQLYVKTITVDGGPRLKRWIPRARGSVNTIEKKMSHVTLILGEREKIVAERFVMPRIEKKEKQEKKESKKSKAENKKPVSGEVDVSAEEKEQTQKQVHEQKLERPVQRKERQGALYKLFRRKSI</sequence>
<reference evidence="5" key="1">
    <citation type="journal article" date="2015" name="Nature">
        <title>Complex archaea that bridge the gap between prokaryotes and eukaryotes.</title>
        <authorList>
            <person name="Spang A."/>
            <person name="Saw J.H."/>
            <person name="Jorgensen S.L."/>
            <person name="Zaremba-Niedzwiedzka K."/>
            <person name="Martijn J."/>
            <person name="Lind A.E."/>
            <person name="van Eijk R."/>
            <person name="Schleper C."/>
            <person name="Guy L."/>
            <person name="Ettema T.J."/>
        </authorList>
    </citation>
    <scope>NUCLEOTIDE SEQUENCE</scope>
</reference>
<dbReference type="GO" id="GO:0003735">
    <property type="term" value="F:structural constituent of ribosome"/>
    <property type="evidence" value="ECO:0007669"/>
    <property type="project" value="InterPro"/>
</dbReference>
<accession>A0A0F9ID39</accession>
<evidence type="ECO:0000313" key="5">
    <source>
        <dbReference type="EMBL" id="KKL85277.1"/>
    </source>
</evidence>
<dbReference type="EMBL" id="LAZR01021452">
    <property type="protein sequence ID" value="KKL85277.1"/>
    <property type="molecule type" value="Genomic_DNA"/>
</dbReference>
<dbReference type="GO" id="GO:0005840">
    <property type="term" value="C:ribosome"/>
    <property type="evidence" value="ECO:0007669"/>
    <property type="project" value="UniProtKB-KW"/>
</dbReference>
<feature type="non-terminal residue" evidence="5">
    <location>
        <position position="1"/>
    </location>
</feature>
<dbReference type="AlphaFoldDB" id="A0A0F9ID39"/>
<dbReference type="SUPFAM" id="SSF54843">
    <property type="entry name" value="Ribosomal protein L22"/>
    <property type="match status" value="1"/>
</dbReference>
<evidence type="ECO:0000256" key="2">
    <source>
        <dbReference type="ARBA" id="ARBA00022980"/>
    </source>
</evidence>
<feature type="compositionally biased region" description="Basic and acidic residues" evidence="4">
    <location>
        <begin position="94"/>
        <end position="115"/>
    </location>
</feature>
<proteinExistence type="inferred from homology"/>
<comment type="similarity">
    <text evidence="1">Belongs to the universal ribosomal protein uL22 family.</text>
</comment>
<dbReference type="PROSITE" id="PS00464">
    <property type="entry name" value="RIBOSOMAL_L22"/>
    <property type="match status" value="1"/>
</dbReference>
<evidence type="ECO:0000256" key="1">
    <source>
        <dbReference type="ARBA" id="ARBA00009451"/>
    </source>
</evidence>
<organism evidence="5">
    <name type="scientific">marine sediment metagenome</name>
    <dbReference type="NCBI Taxonomy" id="412755"/>
    <lineage>
        <taxon>unclassified sequences</taxon>
        <taxon>metagenomes</taxon>
        <taxon>ecological metagenomes</taxon>
    </lineage>
</organism>
<dbReference type="InterPro" id="IPR018260">
    <property type="entry name" value="Ribosomal_uL22_CS"/>
</dbReference>
<keyword evidence="2" id="KW-0689">Ribosomal protein</keyword>
<dbReference type="GO" id="GO:0006412">
    <property type="term" value="P:translation"/>
    <property type="evidence" value="ECO:0007669"/>
    <property type="project" value="InterPro"/>
</dbReference>
<evidence type="ECO:0000256" key="4">
    <source>
        <dbReference type="SAM" id="MobiDB-lite"/>
    </source>
</evidence>
<dbReference type="GO" id="GO:1990904">
    <property type="term" value="C:ribonucleoprotein complex"/>
    <property type="evidence" value="ECO:0007669"/>
    <property type="project" value="UniProtKB-KW"/>
</dbReference>
<evidence type="ECO:0000256" key="3">
    <source>
        <dbReference type="ARBA" id="ARBA00023274"/>
    </source>
</evidence>
<name>A0A0F9ID39_9ZZZZ</name>
<dbReference type="Pfam" id="PF00237">
    <property type="entry name" value="Ribosomal_L22"/>
    <property type="match status" value="1"/>
</dbReference>
<evidence type="ECO:0008006" key="6">
    <source>
        <dbReference type="Google" id="ProtNLM"/>
    </source>
</evidence>
<comment type="caution">
    <text evidence="5">The sequence shown here is derived from an EMBL/GenBank/DDBJ whole genome shotgun (WGS) entry which is preliminary data.</text>
</comment>
<dbReference type="InterPro" id="IPR036394">
    <property type="entry name" value="Ribosomal_uL22_sf"/>
</dbReference>
<dbReference type="Gene3D" id="3.90.470.10">
    <property type="entry name" value="Ribosomal protein L22/L17"/>
    <property type="match status" value="1"/>
</dbReference>